<keyword evidence="1" id="KW-0732">Signal</keyword>
<dbReference type="Pfam" id="PF13590">
    <property type="entry name" value="DUF4136"/>
    <property type="match status" value="1"/>
</dbReference>
<keyword evidence="4" id="KW-1185">Reference proteome</keyword>
<protein>
    <recommendedName>
        <fullName evidence="2">DUF4136 domain-containing protein</fullName>
    </recommendedName>
</protein>
<dbReference type="STRING" id="1656094.BFC18_11295"/>
<evidence type="ECO:0000259" key="2">
    <source>
        <dbReference type="Pfam" id="PF13590"/>
    </source>
</evidence>
<reference evidence="3 4" key="1">
    <citation type="submission" date="2016-08" db="EMBL/GenBank/DDBJ databases">
        <authorList>
            <person name="Seilhamer J.J."/>
        </authorList>
    </citation>
    <scope>NUCLEOTIDE SEQUENCE [LARGE SCALE GENOMIC DNA]</scope>
    <source>
        <strain evidence="3 4">KCTC 42603</strain>
    </source>
</reference>
<dbReference type="InterPro" id="IPR025411">
    <property type="entry name" value="DUF4136"/>
</dbReference>
<name>A0A1E7ZC22_9ALTE</name>
<comment type="caution">
    <text evidence="3">The sequence shown here is derived from an EMBL/GenBank/DDBJ whole genome shotgun (WGS) entry which is preliminary data.</text>
</comment>
<evidence type="ECO:0000313" key="4">
    <source>
        <dbReference type="Proteomes" id="UP000175691"/>
    </source>
</evidence>
<feature type="chain" id="PRO_5009209655" description="DUF4136 domain-containing protein" evidence="1">
    <location>
        <begin position="26"/>
        <end position="185"/>
    </location>
</feature>
<dbReference type="AlphaFoldDB" id="A0A1E7ZC22"/>
<proteinExistence type="predicted"/>
<gene>
    <name evidence="3" type="ORF">BFC18_11295</name>
</gene>
<dbReference type="Proteomes" id="UP000175691">
    <property type="component" value="Unassembled WGS sequence"/>
</dbReference>
<dbReference type="EMBL" id="MDHN01000021">
    <property type="protein sequence ID" value="OFC71011.1"/>
    <property type="molecule type" value="Genomic_DNA"/>
</dbReference>
<organism evidence="3 4">
    <name type="scientific">Alteromonas confluentis</name>
    <dbReference type="NCBI Taxonomy" id="1656094"/>
    <lineage>
        <taxon>Bacteria</taxon>
        <taxon>Pseudomonadati</taxon>
        <taxon>Pseudomonadota</taxon>
        <taxon>Gammaproteobacteria</taxon>
        <taxon>Alteromonadales</taxon>
        <taxon>Alteromonadaceae</taxon>
        <taxon>Alteromonas/Salinimonas group</taxon>
        <taxon>Alteromonas</taxon>
    </lineage>
</organism>
<accession>A0A1E7ZC22</accession>
<feature type="signal peptide" evidence="1">
    <location>
        <begin position="1"/>
        <end position="25"/>
    </location>
</feature>
<sequence>MSSAPVRFFLFAVMSLMLLSGCASNKPQINMDEQQNFAAIKTFYVKPPLNSVNVTLENQLESAITSIMRGKGLSPVAQADADIEVAFLPTTARKQDGKSVSLGLGTGVFGRTTGISLGSIFSVPVGEQVSEYQNLQIDVIKNGSFIYSAAGSAELDASDNISVQRALSDLVRELLEPYPATNKAQ</sequence>
<evidence type="ECO:0000313" key="3">
    <source>
        <dbReference type="EMBL" id="OFC71011.1"/>
    </source>
</evidence>
<evidence type="ECO:0000256" key="1">
    <source>
        <dbReference type="SAM" id="SignalP"/>
    </source>
</evidence>
<feature type="domain" description="DUF4136" evidence="2">
    <location>
        <begin position="30"/>
        <end position="179"/>
    </location>
</feature>
<dbReference type="PROSITE" id="PS51257">
    <property type="entry name" value="PROKAR_LIPOPROTEIN"/>
    <property type="match status" value="1"/>
</dbReference>
<dbReference type="RefSeq" id="WP_070125405.1">
    <property type="nucleotide sequence ID" value="NZ_MDHN01000021.1"/>
</dbReference>
<dbReference type="OrthoDB" id="6331289at2"/>